<evidence type="ECO:0000313" key="2">
    <source>
        <dbReference type="Proteomes" id="UP001157002"/>
    </source>
</evidence>
<sequence length="95" mass="11326">MTWKKILKMSSAPEVIRVDGEYYALNFEKPITKRGFYSYLPLVNYSEMRLIKDKDEFLNQQDIELDIEEADFYATIRGANEDKGLKETYFRLKNQ</sequence>
<protein>
    <submittedName>
        <fullName evidence="1">Uncharacterized protein</fullName>
    </submittedName>
</protein>
<reference evidence="1 2" key="1">
    <citation type="submission" date="2022-05" db="EMBL/GenBank/DDBJ databases">
        <title>Diverse viruses of marine archaea discovered using metagenomics.</title>
        <authorList>
            <person name="Zhou Y."/>
        </authorList>
    </citation>
    <scope>NUCLEOTIDE SEQUENCE [LARGE SCALE GENOMIC DNA]</scope>
    <source>
        <strain evidence="1">YSH_150918</strain>
    </source>
</reference>
<evidence type="ECO:0000313" key="1">
    <source>
        <dbReference type="EMBL" id="UVF62599.1"/>
    </source>
</evidence>
<organism evidence="1 2">
    <name type="scientific">Poseidoniales virus YSH_150918</name>
    <dbReference type="NCBI Taxonomy" id="3071324"/>
    <lineage>
        <taxon>Viruses</taxon>
        <taxon>Duplodnaviria</taxon>
        <taxon>Heunggongvirae</taxon>
        <taxon>Uroviricota</taxon>
        <taxon>Caudoviricetes</taxon>
        <taxon>Magrovirales</taxon>
        <taxon>Aoguangviridae</taxon>
        <taxon>Aobingvirus</taxon>
        <taxon>Aobingvirus yangshanense</taxon>
    </lineage>
</organism>
<dbReference type="KEGG" id="vg:80545151"/>
<dbReference type="GeneID" id="80545151"/>
<dbReference type="EMBL" id="ON649702">
    <property type="protein sequence ID" value="UVF62599.1"/>
    <property type="molecule type" value="Genomic_DNA"/>
</dbReference>
<accession>A0A976UB28</accession>
<dbReference type="RefSeq" id="YP_010806190.1">
    <property type="nucleotide sequence ID" value="NC_077214.1"/>
</dbReference>
<proteinExistence type="predicted"/>
<keyword evidence="2" id="KW-1185">Reference proteome</keyword>
<dbReference type="Proteomes" id="UP001157002">
    <property type="component" value="Segment"/>
</dbReference>
<name>A0A976UB28_9CAUD</name>